<dbReference type="PANTHER" id="PTHR33840:SF1">
    <property type="entry name" value="TLE1 PHOSPHOLIPASE DOMAIN-CONTAINING PROTEIN"/>
    <property type="match status" value="1"/>
</dbReference>
<dbReference type="OrthoDB" id="4378831at2"/>
<name>A0A2S9IA26_9GAMM</name>
<evidence type="ECO:0000313" key="2">
    <source>
        <dbReference type="Proteomes" id="UP000239181"/>
    </source>
</evidence>
<proteinExistence type="predicted"/>
<dbReference type="AlphaFoldDB" id="A0A2S9IA26"/>
<sequence length="507" mass="56234">MDKITRSDTSVLDSTHSALSDKHRSRALSIGIFFDGSGNNAYNTMKRMDIYNKHTHDESCLSETINGARPGDISRSSYDKYYTNIYRLFTLYKSFRDDQAESQTGLYISGTGTHSGDADSISGFAIGEGKSGIIAKTDEAIAALSAELKKIIRQDKEKGQITRLAFDLFGFSRGAASARHFANRVAGQDPRLTAAIVEGLKEQGDRALPAIETRFIGLFDGVAGIANMTNAFDPHSPHDGGLKLSLPPGIAHRVFQIAAAHEYRYNFCLQSIAPEYPELVLPGAHSDIGGGYNPQEEEHQFLSQPEFTYLPAETPDEMADVVRQANENMRILQGNPALKPLLNSGEMKVESWHDEWLPPSQEGLARKRVGAAVVFRRRLSNDWAKLALRVMVDAAQDAGVMLANIDEDDPEFSLPPELAPLCEFAREQGKRLRNGSSPQPFSLDDLRIAGRYLHFSASWCAVQEAFVWRDGGWLTTVSRSVRREALISYPDRPDENWMRTIYPSSTP</sequence>
<comment type="caution">
    <text evidence="1">The sequence shown here is derived from an EMBL/GenBank/DDBJ whole genome shotgun (WGS) entry which is preliminary data.</text>
</comment>
<dbReference type="Proteomes" id="UP000239181">
    <property type="component" value="Unassembled WGS sequence"/>
</dbReference>
<organism evidence="1 2">
    <name type="scientific">Pantoea coffeiphila</name>
    <dbReference type="NCBI Taxonomy" id="1465635"/>
    <lineage>
        <taxon>Bacteria</taxon>
        <taxon>Pseudomonadati</taxon>
        <taxon>Pseudomonadota</taxon>
        <taxon>Gammaproteobacteria</taxon>
        <taxon>Enterobacterales</taxon>
        <taxon>Erwiniaceae</taxon>
        <taxon>Pantoea</taxon>
    </lineage>
</organism>
<gene>
    <name evidence="1" type="ORF">CQW29_15855</name>
</gene>
<evidence type="ECO:0000313" key="1">
    <source>
        <dbReference type="EMBL" id="PRD14638.1"/>
    </source>
</evidence>
<dbReference type="EMBL" id="PDET01000010">
    <property type="protein sequence ID" value="PRD14638.1"/>
    <property type="molecule type" value="Genomic_DNA"/>
</dbReference>
<accession>A0A2S9IA26</accession>
<dbReference type="RefSeq" id="WP_105593702.1">
    <property type="nucleotide sequence ID" value="NZ_PDET01000010.1"/>
</dbReference>
<dbReference type="PANTHER" id="PTHR33840">
    <property type="match status" value="1"/>
</dbReference>
<protein>
    <submittedName>
        <fullName evidence="1">Protein Hcp</fullName>
    </submittedName>
</protein>
<keyword evidence="2" id="KW-1185">Reference proteome</keyword>
<reference evidence="1 2" key="1">
    <citation type="submission" date="2017-10" db="EMBL/GenBank/DDBJ databases">
        <title>Draft genome of two endophytic bacteria isolated from 'guarana' Paullinia cupana (Mart.) Ducke.</title>
        <authorList>
            <person name="Siqueira K.A."/>
            <person name="Liotti R.G."/>
            <person name="Mendes T.A."/>
            <person name="Soares M.A."/>
        </authorList>
    </citation>
    <scope>NUCLEOTIDE SEQUENCE [LARGE SCALE GENOMIC DNA]</scope>
    <source>
        <strain evidence="1 2">342</strain>
    </source>
</reference>